<accession>A0A2U9CB75</accession>
<dbReference type="AlphaFoldDB" id="A0A2U9CB75"/>
<protein>
    <submittedName>
        <fullName evidence="2">Uncharacterized protein</fullName>
    </submittedName>
</protein>
<organism evidence="2 3">
    <name type="scientific">Scophthalmus maximus</name>
    <name type="common">Turbot</name>
    <name type="synonym">Psetta maxima</name>
    <dbReference type="NCBI Taxonomy" id="52904"/>
    <lineage>
        <taxon>Eukaryota</taxon>
        <taxon>Metazoa</taxon>
        <taxon>Chordata</taxon>
        <taxon>Craniata</taxon>
        <taxon>Vertebrata</taxon>
        <taxon>Euteleostomi</taxon>
        <taxon>Actinopterygii</taxon>
        <taxon>Neopterygii</taxon>
        <taxon>Teleostei</taxon>
        <taxon>Neoteleostei</taxon>
        <taxon>Acanthomorphata</taxon>
        <taxon>Carangaria</taxon>
        <taxon>Pleuronectiformes</taxon>
        <taxon>Pleuronectoidei</taxon>
        <taxon>Scophthalmidae</taxon>
        <taxon>Scophthalmus</taxon>
    </lineage>
</organism>
<dbReference type="EMBL" id="CP026257">
    <property type="protein sequence ID" value="AWP13847.1"/>
    <property type="molecule type" value="Genomic_DNA"/>
</dbReference>
<dbReference type="Proteomes" id="UP000246464">
    <property type="component" value="Chromosome 15"/>
</dbReference>
<gene>
    <name evidence="2" type="ORF">SMAX5B_005359</name>
</gene>
<sequence>MQVLLRKATILDPRYCGSMEEEEGALDDFKHQLVQEPLDLKGPEESGEGTSGESCSKAAGGNEDEPTAAAPTKKKRLSDLLQNSQTQAAFPKRVQPDAELTNFLQEDALDASCDPLMW</sequence>
<evidence type="ECO:0000313" key="2">
    <source>
        <dbReference type="EMBL" id="AWP13847.1"/>
    </source>
</evidence>
<feature type="compositionally biased region" description="Basic and acidic residues" evidence="1">
    <location>
        <begin position="35"/>
        <end position="44"/>
    </location>
</feature>
<evidence type="ECO:0000256" key="1">
    <source>
        <dbReference type="SAM" id="MobiDB-lite"/>
    </source>
</evidence>
<reference evidence="2 3" key="1">
    <citation type="submission" date="2017-12" db="EMBL/GenBank/DDBJ databases">
        <title>Integrating genomic resources of turbot (Scophthalmus maximus) in depth evaluation of genetic and physical mapping variation across individuals.</title>
        <authorList>
            <person name="Martinez P."/>
        </authorList>
    </citation>
    <scope>NUCLEOTIDE SEQUENCE [LARGE SCALE GENOMIC DNA]</scope>
</reference>
<name>A0A2U9CB75_SCOMX</name>
<evidence type="ECO:0000313" key="3">
    <source>
        <dbReference type="Proteomes" id="UP000246464"/>
    </source>
</evidence>
<feature type="region of interest" description="Disordered" evidence="1">
    <location>
        <begin position="35"/>
        <end position="95"/>
    </location>
</feature>
<proteinExistence type="predicted"/>
<keyword evidence="3" id="KW-1185">Reference proteome</keyword>